<evidence type="ECO:0000313" key="1">
    <source>
        <dbReference type="EMBL" id="KAF9486251.1"/>
    </source>
</evidence>
<evidence type="ECO:0008006" key="3">
    <source>
        <dbReference type="Google" id="ProtNLM"/>
    </source>
</evidence>
<dbReference type="EMBL" id="MU155131">
    <property type="protein sequence ID" value="KAF9486251.1"/>
    <property type="molecule type" value="Genomic_DNA"/>
</dbReference>
<organism evidence="1 2">
    <name type="scientific">Pholiota conissans</name>
    <dbReference type="NCBI Taxonomy" id="109636"/>
    <lineage>
        <taxon>Eukaryota</taxon>
        <taxon>Fungi</taxon>
        <taxon>Dikarya</taxon>
        <taxon>Basidiomycota</taxon>
        <taxon>Agaricomycotina</taxon>
        <taxon>Agaricomycetes</taxon>
        <taxon>Agaricomycetidae</taxon>
        <taxon>Agaricales</taxon>
        <taxon>Agaricineae</taxon>
        <taxon>Strophariaceae</taxon>
        <taxon>Pholiota</taxon>
    </lineage>
</organism>
<dbReference type="Proteomes" id="UP000807469">
    <property type="component" value="Unassembled WGS sequence"/>
</dbReference>
<comment type="caution">
    <text evidence="1">The sequence shown here is derived from an EMBL/GenBank/DDBJ whole genome shotgun (WGS) entry which is preliminary data.</text>
</comment>
<dbReference type="AlphaFoldDB" id="A0A9P5ZF17"/>
<gene>
    <name evidence="1" type="ORF">BDN70DRAFT_239894</name>
</gene>
<keyword evidence="2" id="KW-1185">Reference proteome</keyword>
<dbReference type="OrthoDB" id="2823912at2759"/>
<sequence length="686" mass="79409">MNTPNIRTASPSARQLPDTAQLPYYHQNVEDFRKELGLEHLKLSPLRPAHWQKQRGNYVRSYVLSNLRIQMRGITPRVKWNLGALWDCLPVELITAIYELLHPIDLYHAIRSTKNIRRFLLNKNSASIWRKSFLNHSDIPFYPNDVSPPKWVSLIFGPATCDDCGLANSLVDYAFRWRKCDDCADYFNDEEPRYVDDSYTYYSDEGEYTSNRLLAVQTMVEEFPDEVDVVWTLATKTYRQDPFNYPHIACYFTPRYSFGQVDEIVSTMKDYLVKIRSDDADARVDYEAFVDVTRDAVEQNMKHAQLCNCWAKNIQTLSQNDFAKFIPAFHLLCSEALLRRGYDPRDIGAAMENFDWTMTHHHWPDVSDVKLNKSKLRKYLPKIEAAVAKCKQLRLVAEFAARQKERQKKILSFYFAALESNFIPEVHSYLPNRHQEIYRLPCFANYLTDPQESLVELPVNSIQQMFQSVDTYLAQNHRPLFQSLFDLMLNAGVLSIEDTNDAELGTCARLAIAIFECCESALVGWEEVAVHACHDGSTYQERGTIRARFSDAGKEALESLAELLHLESLDSILAKDLDDLNRRFVCKTCPFDLVAHCSGRFSLHAMTWRECICHVVKNRTSPSQNRHDPVFDILSPALTEFILRTELAMDMRWCIRDSDVCCRNGHIYPFTNRAAQMTEPNRKILT</sequence>
<protein>
    <recommendedName>
        <fullName evidence="3">F-box domain-containing protein</fullName>
    </recommendedName>
</protein>
<proteinExistence type="predicted"/>
<name>A0A9P5ZF17_9AGAR</name>
<accession>A0A9P5ZF17</accession>
<reference evidence="1" key="1">
    <citation type="submission" date="2020-11" db="EMBL/GenBank/DDBJ databases">
        <authorList>
            <consortium name="DOE Joint Genome Institute"/>
            <person name="Ahrendt S."/>
            <person name="Riley R."/>
            <person name="Andreopoulos W."/>
            <person name="Labutti K."/>
            <person name="Pangilinan J."/>
            <person name="Ruiz-Duenas F.J."/>
            <person name="Barrasa J.M."/>
            <person name="Sanchez-Garcia M."/>
            <person name="Camarero S."/>
            <person name="Miyauchi S."/>
            <person name="Serrano A."/>
            <person name="Linde D."/>
            <person name="Babiker R."/>
            <person name="Drula E."/>
            <person name="Ayuso-Fernandez I."/>
            <person name="Pacheco R."/>
            <person name="Padilla G."/>
            <person name="Ferreira P."/>
            <person name="Barriuso J."/>
            <person name="Kellner H."/>
            <person name="Castanera R."/>
            <person name="Alfaro M."/>
            <person name="Ramirez L."/>
            <person name="Pisabarro A.G."/>
            <person name="Kuo A."/>
            <person name="Tritt A."/>
            <person name="Lipzen A."/>
            <person name="He G."/>
            <person name="Yan M."/>
            <person name="Ng V."/>
            <person name="Cullen D."/>
            <person name="Martin F."/>
            <person name="Rosso M.-N."/>
            <person name="Henrissat B."/>
            <person name="Hibbett D."/>
            <person name="Martinez A.T."/>
            <person name="Grigoriev I.V."/>
        </authorList>
    </citation>
    <scope>NUCLEOTIDE SEQUENCE</scope>
    <source>
        <strain evidence="1">CIRM-BRFM 674</strain>
    </source>
</reference>
<evidence type="ECO:0000313" key="2">
    <source>
        <dbReference type="Proteomes" id="UP000807469"/>
    </source>
</evidence>